<dbReference type="EMBL" id="FPBT01000019">
    <property type="protein sequence ID" value="SFU61378.1"/>
    <property type="molecule type" value="Genomic_DNA"/>
</dbReference>
<sequence>MSSVGNEIKKLGLMSMYHFLETDPEKHLPELLDWLDTYMSPDVLTEQRKVFRKIIEDKDNNWYQLLTSLWTDIDDEVRKTLFENLIINANALAASKAKENRFRFDCNIPWSIAIDLDNGKDSLGFDLWDDVIEQAKKLGTFAFLFRGGEPLESKMEIIALCNKHQDCEFTVVTDGEGIDEDFCRQILRVKNLFVTLKVKDTVMDERLSGKTDLMRRMKIPYAVSCLYSGENQDRFDTDEFFRDLVRHGVRLAFLISCLPDEADRVYRRSVEVRQTMPIMTVHFCKDRKLIGGCVAGGRYFCQIAANGDVEPCFFVNSSDRNICTSSLLEAYRGPCFMKYHGETAPPCPAVK</sequence>
<dbReference type="InterPro" id="IPR013785">
    <property type="entry name" value="Aldolase_TIM"/>
</dbReference>
<dbReference type="RefSeq" id="WP_090471615.1">
    <property type="nucleotide sequence ID" value="NZ_CACVNK010000041.1"/>
</dbReference>
<dbReference type="PANTHER" id="PTHR43524">
    <property type="entry name" value="RADICAL SAM SUPERFAMILY PROTEIN"/>
    <property type="match status" value="1"/>
</dbReference>
<evidence type="ECO:0000313" key="2">
    <source>
        <dbReference type="Proteomes" id="UP000198817"/>
    </source>
</evidence>
<keyword evidence="2" id="KW-1185">Reference proteome</keyword>
<dbReference type="STRING" id="155865.SAMN05216515_1209"/>
<dbReference type="Gene3D" id="3.20.20.70">
    <property type="entry name" value="Aldolase class I"/>
    <property type="match status" value="1"/>
</dbReference>
<dbReference type="InterPro" id="IPR058240">
    <property type="entry name" value="rSAM_sf"/>
</dbReference>
<gene>
    <name evidence="1" type="ORF">SAMN05216508_11915</name>
</gene>
<accession>A0A1I7HL32</accession>
<organism evidence="1 2">
    <name type="scientific">Eubacterium pyruvativorans</name>
    <dbReference type="NCBI Taxonomy" id="155865"/>
    <lineage>
        <taxon>Bacteria</taxon>
        <taxon>Bacillati</taxon>
        <taxon>Bacillota</taxon>
        <taxon>Clostridia</taxon>
        <taxon>Eubacteriales</taxon>
        <taxon>Eubacteriaceae</taxon>
        <taxon>Eubacterium</taxon>
    </lineage>
</organism>
<dbReference type="SUPFAM" id="SSF102114">
    <property type="entry name" value="Radical SAM enzymes"/>
    <property type="match status" value="1"/>
</dbReference>
<protein>
    <submittedName>
        <fullName evidence="1">Radical SAM superfamily enzyme, MoaA/NifB/PqqE/SkfB family</fullName>
    </submittedName>
</protein>
<evidence type="ECO:0000313" key="1">
    <source>
        <dbReference type="EMBL" id="SFU61378.1"/>
    </source>
</evidence>
<name>A0A1I7HL32_9FIRM</name>
<dbReference type="PANTHER" id="PTHR43524:SF1">
    <property type="entry name" value="RADICAL SAM SUPERFAMILY PROTEIN"/>
    <property type="match status" value="1"/>
</dbReference>
<reference evidence="1 2" key="1">
    <citation type="submission" date="2016-10" db="EMBL/GenBank/DDBJ databases">
        <authorList>
            <person name="de Groot N.N."/>
        </authorList>
    </citation>
    <scope>NUCLEOTIDE SEQUENCE [LARGE SCALE GENOMIC DNA]</scope>
    <source>
        <strain evidence="1 2">KHGC13</strain>
    </source>
</reference>
<dbReference type="AlphaFoldDB" id="A0A1I7HL32"/>
<dbReference type="Proteomes" id="UP000198817">
    <property type="component" value="Unassembled WGS sequence"/>
</dbReference>
<dbReference type="OrthoDB" id="1777547at2"/>
<proteinExistence type="predicted"/>